<gene>
    <name evidence="2" type="ORF">CK203_018103</name>
</gene>
<proteinExistence type="predicted"/>
<evidence type="ECO:0000313" key="3">
    <source>
        <dbReference type="Proteomes" id="UP000288805"/>
    </source>
</evidence>
<evidence type="ECO:0000256" key="1">
    <source>
        <dbReference type="SAM" id="MobiDB-lite"/>
    </source>
</evidence>
<name>A0A438JWJ5_VITVI</name>
<dbReference type="Proteomes" id="UP000288805">
    <property type="component" value="Unassembled WGS sequence"/>
</dbReference>
<organism evidence="2 3">
    <name type="scientific">Vitis vinifera</name>
    <name type="common">Grape</name>
    <dbReference type="NCBI Taxonomy" id="29760"/>
    <lineage>
        <taxon>Eukaryota</taxon>
        <taxon>Viridiplantae</taxon>
        <taxon>Streptophyta</taxon>
        <taxon>Embryophyta</taxon>
        <taxon>Tracheophyta</taxon>
        <taxon>Spermatophyta</taxon>
        <taxon>Magnoliopsida</taxon>
        <taxon>eudicotyledons</taxon>
        <taxon>Gunneridae</taxon>
        <taxon>Pentapetalae</taxon>
        <taxon>rosids</taxon>
        <taxon>Vitales</taxon>
        <taxon>Vitaceae</taxon>
        <taxon>Viteae</taxon>
        <taxon>Vitis</taxon>
    </lineage>
</organism>
<accession>A0A438JWJ5</accession>
<evidence type="ECO:0000313" key="2">
    <source>
        <dbReference type="EMBL" id="RVX13278.1"/>
    </source>
</evidence>
<dbReference type="EMBL" id="QGNW01000025">
    <property type="protein sequence ID" value="RVX13278.1"/>
    <property type="molecule type" value="Genomic_DNA"/>
</dbReference>
<sequence>MRPESMPKKRSKNNHNGPSRPLNREQVDAKFVAQFLASKEAQEEILKYESGLVLVEVVGGVGWVGQLSSLWIGLVLRHQFRLLGISPP</sequence>
<dbReference type="AlphaFoldDB" id="A0A438JWJ5"/>
<reference evidence="2 3" key="1">
    <citation type="journal article" date="2018" name="PLoS Genet.">
        <title>Population sequencing reveals clonal diversity and ancestral inbreeding in the grapevine cultivar Chardonnay.</title>
        <authorList>
            <person name="Roach M.J."/>
            <person name="Johnson D.L."/>
            <person name="Bohlmann J."/>
            <person name="van Vuuren H.J."/>
            <person name="Jones S.J."/>
            <person name="Pretorius I.S."/>
            <person name="Schmidt S.A."/>
            <person name="Borneman A.R."/>
        </authorList>
    </citation>
    <scope>NUCLEOTIDE SEQUENCE [LARGE SCALE GENOMIC DNA]</scope>
    <source>
        <strain evidence="3">cv. Chardonnay</strain>
        <tissue evidence="2">Leaf</tissue>
    </source>
</reference>
<feature type="region of interest" description="Disordered" evidence="1">
    <location>
        <begin position="1"/>
        <end position="25"/>
    </location>
</feature>
<comment type="caution">
    <text evidence="2">The sequence shown here is derived from an EMBL/GenBank/DDBJ whole genome shotgun (WGS) entry which is preliminary data.</text>
</comment>
<protein>
    <submittedName>
        <fullName evidence="2">Uncharacterized protein</fullName>
    </submittedName>
</protein>
<dbReference type="OrthoDB" id="2422440at2759"/>